<dbReference type="Proteomes" id="UP001237642">
    <property type="component" value="Unassembled WGS sequence"/>
</dbReference>
<organism evidence="1 2">
    <name type="scientific">Heracleum sosnowskyi</name>
    <dbReference type="NCBI Taxonomy" id="360622"/>
    <lineage>
        <taxon>Eukaryota</taxon>
        <taxon>Viridiplantae</taxon>
        <taxon>Streptophyta</taxon>
        <taxon>Embryophyta</taxon>
        <taxon>Tracheophyta</taxon>
        <taxon>Spermatophyta</taxon>
        <taxon>Magnoliopsida</taxon>
        <taxon>eudicotyledons</taxon>
        <taxon>Gunneridae</taxon>
        <taxon>Pentapetalae</taxon>
        <taxon>asterids</taxon>
        <taxon>campanulids</taxon>
        <taxon>Apiales</taxon>
        <taxon>Apiaceae</taxon>
        <taxon>Apioideae</taxon>
        <taxon>apioid superclade</taxon>
        <taxon>Tordylieae</taxon>
        <taxon>Tordyliinae</taxon>
        <taxon>Heracleum</taxon>
    </lineage>
</organism>
<reference evidence="1" key="2">
    <citation type="submission" date="2023-05" db="EMBL/GenBank/DDBJ databases">
        <authorList>
            <person name="Schelkunov M.I."/>
        </authorList>
    </citation>
    <scope>NUCLEOTIDE SEQUENCE</scope>
    <source>
        <strain evidence="1">Hsosn_3</strain>
        <tissue evidence="1">Leaf</tissue>
    </source>
</reference>
<gene>
    <name evidence="1" type="ORF">POM88_000805</name>
</gene>
<dbReference type="EMBL" id="JAUIZM010000001">
    <property type="protein sequence ID" value="KAK1401200.1"/>
    <property type="molecule type" value="Genomic_DNA"/>
</dbReference>
<evidence type="ECO:0000313" key="1">
    <source>
        <dbReference type="EMBL" id="KAK1401200.1"/>
    </source>
</evidence>
<protein>
    <submittedName>
        <fullName evidence="1">Uncharacterized protein</fullName>
    </submittedName>
</protein>
<reference evidence="1" key="1">
    <citation type="submission" date="2023-02" db="EMBL/GenBank/DDBJ databases">
        <title>Genome of toxic invasive species Heracleum sosnowskyi carries increased number of genes despite the absence of recent whole-genome duplications.</title>
        <authorList>
            <person name="Schelkunov M."/>
            <person name="Shtratnikova V."/>
            <person name="Makarenko M."/>
            <person name="Klepikova A."/>
            <person name="Omelchenko D."/>
            <person name="Novikova G."/>
            <person name="Obukhova E."/>
            <person name="Bogdanov V."/>
            <person name="Penin A."/>
            <person name="Logacheva M."/>
        </authorList>
    </citation>
    <scope>NUCLEOTIDE SEQUENCE</scope>
    <source>
        <strain evidence="1">Hsosn_3</strain>
        <tissue evidence="1">Leaf</tissue>
    </source>
</reference>
<proteinExistence type="predicted"/>
<sequence length="157" mass="17918">MMIIDAAKRWSTRAEHTPHVSFESFFNRTDEFGQTVLELAVQRNHVNAVELILLNDPAYQHGQASKLHGLMHSIYKAIEKESSKKIVELLSDTYEAGIKPDQNGILAFLLAIQRRDRESIVGLLKGDDKHLYLNRSGKDQCEKLLNHLYRHPGGEQN</sequence>
<comment type="caution">
    <text evidence="1">The sequence shown here is derived from an EMBL/GenBank/DDBJ whole genome shotgun (WGS) entry which is preliminary data.</text>
</comment>
<dbReference type="Gene3D" id="1.25.40.20">
    <property type="entry name" value="Ankyrin repeat-containing domain"/>
    <property type="match status" value="1"/>
</dbReference>
<dbReference type="SUPFAM" id="SSF48403">
    <property type="entry name" value="Ankyrin repeat"/>
    <property type="match status" value="1"/>
</dbReference>
<dbReference type="AlphaFoldDB" id="A0AAD8JEY6"/>
<accession>A0AAD8JEY6</accession>
<keyword evidence="2" id="KW-1185">Reference proteome</keyword>
<name>A0AAD8JEY6_9APIA</name>
<evidence type="ECO:0000313" key="2">
    <source>
        <dbReference type="Proteomes" id="UP001237642"/>
    </source>
</evidence>
<dbReference type="InterPro" id="IPR036770">
    <property type="entry name" value="Ankyrin_rpt-contain_sf"/>
</dbReference>